<keyword evidence="1" id="KW-1133">Transmembrane helix</keyword>
<dbReference type="AlphaFoldDB" id="A0A833HRE5"/>
<comment type="caution">
    <text evidence="2">The sequence shown here is derived from an EMBL/GenBank/DDBJ whole genome shotgun (WGS) entry which is preliminary data.</text>
</comment>
<keyword evidence="1" id="KW-0812">Transmembrane</keyword>
<feature type="transmembrane region" description="Helical" evidence="1">
    <location>
        <begin position="47"/>
        <end position="69"/>
    </location>
</feature>
<evidence type="ECO:0000313" key="3">
    <source>
        <dbReference type="Proteomes" id="UP000465601"/>
    </source>
</evidence>
<evidence type="ECO:0000256" key="1">
    <source>
        <dbReference type="SAM" id="Phobius"/>
    </source>
</evidence>
<dbReference type="Proteomes" id="UP000465601">
    <property type="component" value="Unassembled WGS sequence"/>
</dbReference>
<accession>A0A833HRE5</accession>
<organism evidence="2 3">
    <name type="scientific">Alkaliphilus serpentinus</name>
    <dbReference type="NCBI Taxonomy" id="1482731"/>
    <lineage>
        <taxon>Bacteria</taxon>
        <taxon>Bacillati</taxon>
        <taxon>Bacillota</taxon>
        <taxon>Clostridia</taxon>
        <taxon>Peptostreptococcales</taxon>
        <taxon>Natronincolaceae</taxon>
        <taxon>Alkaliphilus</taxon>
    </lineage>
</organism>
<feature type="transmembrane region" description="Helical" evidence="1">
    <location>
        <begin position="6"/>
        <end position="35"/>
    </location>
</feature>
<evidence type="ECO:0000313" key="2">
    <source>
        <dbReference type="EMBL" id="KAB3533207.1"/>
    </source>
</evidence>
<sequence>MFLLMGMMISILFLIALISNGLIERALWILFFLILQYGIKKINSRKAIKYLIFGLVLGYSLVIMALPLFKPKIENENIATNYIENQNLAVILVFQDEPSRYNIPQLIKKETEELKIFKHLALPFNLFRQKLIYEKTSTSDIHYNKALQRRLNSYYENQYKFYSAYIYKEPYLEEILYKVMREGHGRIIVSPVMLTEERDYNQIQRIVQQINPQQYKIQVKATMPLWNSDDIAVSCVEWINGYIPDEKRNKVGILIRGSGYYEGMENNQYVKQEILFREKVKDGLLEEGYNEKQIRMSFNNENRIVRELNELMLKGVSDIYVFQGASLYDDPFDIYKIKRILDKVDKPQRVTLTYISGWQHEEGVYKEIRNRINLLTLQNWN</sequence>
<keyword evidence="1" id="KW-0472">Membrane</keyword>
<protein>
    <recommendedName>
        <fullName evidence="4">Ferrochelatase</fullName>
    </recommendedName>
</protein>
<dbReference type="OrthoDB" id="1949854at2"/>
<dbReference type="RefSeq" id="WP_151864533.1">
    <property type="nucleotide sequence ID" value="NZ_WBZB01000004.1"/>
</dbReference>
<keyword evidence="3" id="KW-1185">Reference proteome</keyword>
<reference evidence="2 3" key="1">
    <citation type="submission" date="2019-10" db="EMBL/GenBank/DDBJ databases">
        <title>Alkaliphilus serpentinus sp. nov. and Alkaliphilus pronyensis sp. nov., two novel anaerobic alkaliphilic species isolated from the serpentinized-hosted hydrothermal field of the Prony Bay (New Caledonia).</title>
        <authorList>
            <person name="Postec A."/>
        </authorList>
    </citation>
    <scope>NUCLEOTIDE SEQUENCE [LARGE SCALE GENOMIC DNA]</scope>
    <source>
        <strain evidence="2 3">LacT</strain>
    </source>
</reference>
<name>A0A833HRE5_9FIRM</name>
<evidence type="ECO:0008006" key="4">
    <source>
        <dbReference type="Google" id="ProtNLM"/>
    </source>
</evidence>
<gene>
    <name evidence="2" type="ORF">F8153_01270</name>
</gene>
<dbReference type="SUPFAM" id="SSF53800">
    <property type="entry name" value="Chelatase"/>
    <property type="match status" value="1"/>
</dbReference>
<proteinExistence type="predicted"/>
<dbReference type="EMBL" id="WBZB01000004">
    <property type="protein sequence ID" value="KAB3533207.1"/>
    <property type="molecule type" value="Genomic_DNA"/>
</dbReference>